<dbReference type="InterPro" id="IPR013106">
    <property type="entry name" value="Ig_V-set"/>
</dbReference>
<dbReference type="InterPro" id="IPR013783">
    <property type="entry name" value="Ig-like_fold"/>
</dbReference>
<keyword evidence="4" id="KW-1185">Reference proteome</keyword>
<dbReference type="Gene3D" id="2.60.40.10">
    <property type="entry name" value="Immunoglobulins"/>
    <property type="match status" value="1"/>
</dbReference>
<reference evidence="3" key="1">
    <citation type="submission" date="2021-02" db="EMBL/GenBank/DDBJ databases">
        <title>Comparative genomics reveals that relaxation of natural selection precedes convergent phenotypic evolution of cavefish.</title>
        <authorList>
            <person name="Peng Z."/>
        </authorList>
    </citation>
    <scope>NUCLEOTIDE SEQUENCE</scope>
    <source>
        <tissue evidence="3">Muscle</tissue>
    </source>
</reference>
<evidence type="ECO:0000256" key="1">
    <source>
        <dbReference type="SAM" id="Phobius"/>
    </source>
</evidence>
<feature type="domain" description="Immunoglobulin" evidence="2">
    <location>
        <begin position="6"/>
        <end position="110"/>
    </location>
</feature>
<evidence type="ECO:0000313" key="4">
    <source>
        <dbReference type="Proteomes" id="UP001059041"/>
    </source>
</evidence>
<keyword evidence="1" id="KW-0472">Membrane</keyword>
<name>A0A9W7WAC2_TRIRA</name>
<dbReference type="SUPFAM" id="SSF48726">
    <property type="entry name" value="Immunoglobulin"/>
    <property type="match status" value="1"/>
</dbReference>
<dbReference type="Pfam" id="PF07686">
    <property type="entry name" value="V-set"/>
    <property type="match status" value="1"/>
</dbReference>
<dbReference type="AlphaFoldDB" id="A0A9W7WAC2"/>
<keyword evidence="1" id="KW-1133">Transmembrane helix</keyword>
<dbReference type="PANTHER" id="PTHR21063:SF4">
    <property type="entry name" value="CD48 ANTIGEN-RELATED"/>
    <property type="match status" value="1"/>
</dbReference>
<feature type="transmembrane region" description="Helical" evidence="1">
    <location>
        <begin position="165"/>
        <end position="188"/>
    </location>
</feature>
<gene>
    <name evidence="3" type="ORF">IRJ41_002439</name>
</gene>
<comment type="caution">
    <text evidence="3">The sequence shown here is derived from an EMBL/GenBank/DDBJ whole genome shotgun (WGS) entry which is preliminary data.</text>
</comment>
<proteinExistence type="predicted"/>
<dbReference type="InterPro" id="IPR036179">
    <property type="entry name" value="Ig-like_dom_sf"/>
</dbReference>
<evidence type="ECO:0000313" key="3">
    <source>
        <dbReference type="EMBL" id="KAI7790833.1"/>
    </source>
</evidence>
<dbReference type="Proteomes" id="UP001059041">
    <property type="component" value="Linkage Group LG25"/>
</dbReference>
<sequence length="281" mass="32063">VFGDEVKSVSAMEGENVTLHTDLTHIHTDDVIEWRFGVNGPVIARIKRSVDINPTYDNNETEIFRDRLKMNNQTGDLTITHITSQHSGLYHLYIFRGIKETVKRFSLTVNDTDKHHQHDEGEYSLNDMNSDLQITCVHSKGALLWFIITAADVHTPGGETHLVHIIPLSCAAVGFLMIVASLLMFFICRKHTNTRQQQQQQVTDQTREDEITYADPTFYKPHAQNRRVQEEDEVVYAGFLFFQMINSSGISPSGSVLPIILDQFSPRLTLILEWRVNIAQI</sequence>
<evidence type="ECO:0000259" key="2">
    <source>
        <dbReference type="SMART" id="SM00409"/>
    </source>
</evidence>
<dbReference type="InterPro" id="IPR003599">
    <property type="entry name" value="Ig_sub"/>
</dbReference>
<dbReference type="SMART" id="SM00409">
    <property type="entry name" value="IG"/>
    <property type="match status" value="1"/>
</dbReference>
<accession>A0A9W7WAC2</accession>
<dbReference type="PANTHER" id="PTHR21063">
    <property type="entry name" value="LFA-3"/>
    <property type="match status" value="1"/>
</dbReference>
<dbReference type="EMBL" id="JAFHDT010000025">
    <property type="protein sequence ID" value="KAI7790833.1"/>
    <property type="molecule type" value="Genomic_DNA"/>
</dbReference>
<protein>
    <recommendedName>
        <fullName evidence="2">Immunoglobulin domain-containing protein</fullName>
    </recommendedName>
</protein>
<organism evidence="3 4">
    <name type="scientific">Triplophysa rosa</name>
    <name type="common">Cave loach</name>
    <dbReference type="NCBI Taxonomy" id="992332"/>
    <lineage>
        <taxon>Eukaryota</taxon>
        <taxon>Metazoa</taxon>
        <taxon>Chordata</taxon>
        <taxon>Craniata</taxon>
        <taxon>Vertebrata</taxon>
        <taxon>Euteleostomi</taxon>
        <taxon>Actinopterygii</taxon>
        <taxon>Neopterygii</taxon>
        <taxon>Teleostei</taxon>
        <taxon>Ostariophysi</taxon>
        <taxon>Cypriniformes</taxon>
        <taxon>Nemacheilidae</taxon>
        <taxon>Triplophysa</taxon>
    </lineage>
</organism>
<feature type="non-terminal residue" evidence="3">
    <location>
        <position position="281"/>
    </location>
</feature>
<keyword evidence="1" id="KW-0812">Transmembrane</keyword>